<proteinExistence type="predicted"/>
<dbReference type="Proteomes" id="UP000689129">
    <property type="component" value="Unassembled WGS sequence"/>
</dbReference>
<organism evidence="2 3">
    <name type="scientific">Verticillium longisporum</name>
    <name type="common">Verticillium dahliae var. longisporum</name>
    <dbReference type="NCBI Taxonomy" id="100787"/>
    <lineage>
        <taxon>Eukaryota</taxon>
        <taxon>Fungi</taxon>
        <taxon>Dikarya</taxon>
        <taxon>Ascomycota</taxon>
        <taxon>Pezizomycotina</taxon>
        <taxon>Sordariomycetes</taxon>
        <taxon>Hypocreomycetidae</taxon>
        <taxon>Glomerellales</taxon>
        <taxon>Plectosphaerellaceae</taxon>
        <taxon>Verticillium</taxon>
    </lineage>
</organism>
<evidence type="ECO:0008006" key="4">
    <source>
        <dbReference type="Google" id="ProtNLM"/>
    </source>
</evidence>
<evidence type="ECO:0000313" key="2">
    <source>
        <dbReference type="EMBL" id="KAG7126521.1"/>
    </source>
</evidence>
<dbReference type="PANTHER" id="PTHR37781">
    <property type="entry name" value="TFIIH COMPLEX SUBUNIT"/>
    <property type="match status" value="1"/>
</dbReference>
<feature type="region of interest" description="Disordered" evidence="1">
    <location>
        <begin position="135"/>
        <end position="174"/>
    </location>
</feature>
<dbReference type="AlphaFoldDB" id="A0A8I2ZF76"/>
<reference evidence="2" key="1">
    <citation type="journal article" date="2021" name="Mol. Plant Pathol.">
        <title>A 20-kb lineage-specific genomic region tames virulence in pathogenic amphidiploid Verticillium longisporum.</title>
        <authorList>
            <person name="Harting R."/>
            <person name="Starke J."/>
            <person name="Kusch H."/>
            <person name="Poggeler S."/>
            <person name="Maurus I."/>
            <person name="Schluter R."/>
            <person name="Landesfeind M."/>
            <person name="Bulla I."/>
            <person name="Nowrousian M."/>
            <person name="de Jonge R."/>
            <person name="Stahlhut G."/>
            <person name="Hoff K.J."/>
            <person name="Asshauer K.P."/>
            <person name="Thurmer A."/>
            <person name="Stanke M."/>
            <person name="Daniel R."/>
            <person name="Morgenstern B."/>
            <person name="Thomma B.P.H.J."/>
            <person name="Kronstad J.W."/>
            <person name="Braus-Stromeyer S.A."/>
            <person name="Braus G.H."/>
        </authorList>
    </citation>
    <scope>NUCLEOTIDE SEQUENCE</scope>
    <source>
        <strain evidence="2">Vl32</strain>
    </source>
</reference>
<protein>
    <recommendedName>
        <fullName evidence="4">Meiotic recombination protein DMC1</fullName>
    </recommendedName>
</protein>
<dbReference type="EMBL" id="JAEMWZ010000299">
    <property type="protein sequence ID" value="KAG7126521.1"/>
    <property type="molecule type" value="Genomic_DNA"/>
</dbReference>
<sequence length="225" mass="24466">MTVIARRYVKKFSAPDPGDGFVGYAGFSELCKDLQSIIDVLWLSGTPSLQIPFLLNVASEFTKYIVSFPPSSRATFVILRKLDKCFASLLCGQDIDTKEPLPGFENGLRAGMTTTDMVRCRSLVEQSRILVMEVLSSDTEETDDADLDGGGESDTDNDPDALSMANLGTGQSSTAWVEDDEARLSMDVVRVYENTIVQLGNRLGDTLGGKIQIGIGAEDHSRPDN</sequence>
<dbReference type="Pfam" id="PF17110">
    <property type="entry name" value="TFB6"/>
    <property type="match status" value="1"/>
</dbReference>
<dbReference type="GO" id="GO:0005675">
    <property type="term" value="C:transcription factor TFIIH holo complex"/>
    <property type="evidence" value="ECO:0007669"/>
    <property type="project" value="TreeGrafter"/>
</dbReference>
<gene>
    <name evidence="2" type="ORF">HYQ45_012798</name>
</gene>
<dbReference type="PANTHER" id="PTHR37781:SF1">
    <property type="entry name" value="ADR380WP"/>
    <property type="match status" value="1"/>
</dbReference>
<accession>A0A8I2ZF76</accession>
<dbReference type="InterPro" id="IPR031349">
    <property type="entry name" value="Tfb6"/>
</dbReference>
<evidence type="ECO:0000256" key="1">
    <source>
        <dbReference type="SAM" id="MobiDB-lite"/>
    </source>
</evidence>
<comment type="caution">
    <text evidence="2">The sequence shown here is derived from an EMBL/GenBank/DDBJ whole genome shotgun (WGS) entry which is preliminary data.</text>
</comment>
<evidence type="ECO:0000313" key="3">
    <source>
        <dbReference type="Proteomes" id="UP000689129"/>
    </source>
</evidence>
<name>A0A8I2ZF76_VERLO</name>
<feature type="compositionally biased region" description="Acidic residues" evidence="1">
    <location>
        <begin position="138"/>
        <end position="159"/>
    </location>
</feature>
<dbReference type="OrthoDB" id="5420410at2759"/>